<feature type="region of interest" description="Disordered" evidence="1">
    <location>
        <begin position="47"/>
        <end position="70"/>
    </location>
</feature>
<accession>A0A1L3ZXR5</accession>
<sequence length="70" mass="7502">MSKLDEYNARAAESLIALEAATTERDRLYHRRAYGIWRNLIAGMGDGAKAPSSVPAPKAAASKAAASRVR</sequence>
<dbReference type="KEGG" id="sphj:BSL82_15020"/>
<evidence type="ECO:0000256" key="1">
    <source>
        <dbReference type="SAM" id="MobiDB-lite"/>
    </source>
</evidence>
<gene>
    <name evidence="2" type="ORF">BSL82_15020</name>
</gene>
<evidence type="ECO:0000313" key="3">
    <source>
        <dbReference type="Proteomes" id="UP000182063"/>
    </source>
</evidence>
<feature type="compositionally biased region" description="Low complexity" evidence="1">
    <location>
        <begin position="48"/>
        <end position="70"/>
    </location>
</feature>
<dbReference type="EMBL" id="CP018221">
    <property type="protein sequence ID" value="API60433.1"/>
    <property type="molecule type" value="Genomic_DNA"/>
</dbReference>
<name>A0A1L3ZXR5_9SPHN</name>
<evidence type="ECO:0000313" key="2">
    <source>
        <dbReference type="EMBL" id="API60433.1"/>
    </source>
</evidence>
<reference evidence="3" key="1">
    <citation type="submission" date="2016-11" db="EMBL/GenBank/DDBJ databases">
        <title>Complete Genome Sequence of alachlor-degrading Sphingomonas sp. strain JJ-A5.</title>
        <authorList>
            <person name="Lee H."/>
            <person name="Ka J.-O."/>
        </authorList>
    </citation>
    <scope>NUCLEOTIDE SEQUENCE [LARGE SCALE GENOMIC DNA]</scope>
    <source>
        <strain evidence="3">JJ-A5</strain>
    </source>
</reference>
<protein>
    <submittedName>
        <fullName evidence="2">Uncharacterized protein</fullName>
    </submittedName>
</protein>
<proteinExistence type="predicted"/>
<dbReference type="Proteomes" id="UP000182063">
    <property type="component" value="Chromosome"/>
</dbReference>
<dbReference type="RefSeq" id="WP_072598100.1">
    <property type="nucleotide sequence ID" value="NZ_CP018221.1"/>
</dbReference>
<keyword evidence="3" id="KW-1185">Reference proteome</keyword>
<dbReference type="AlphaFoldDB" id="A0A1L3ZXR5"/>
<organism evidence="2 3">
    <name type="scientific">Tardibacter chloracetimidivorans</name>
    <dbReference type="NCBI Taxonomy" id="1921510"/>
    <lineage>
        <taxon>Bacteria</taxon>
        <taxon>Pseudomonadati</taxon>
        <taxon>Pseudomonadota</taxon>
        <taxon>Alphaproteobacteria</taxon>
        <taxon>Sphingomonadales</taxon>
        <taxon>Sphingomonadaceae</taxon>
        <taxon>Tardibacter</taxon>
    </lineage>
</organism>
<dbReference type="STRING" id="1921510.BSL82_15020"/>